<dbReference type="AlphaFoldDB" id="A0A9K3DIH6"/>
<sequence length="155" mass="18100">MRSPLESLLPGITVHIAVISAWAELLNYEERCRQKRSITRLFCSVNMLNENDYMSTEKIRATTFTENMEYVLLSADVKNIRDMSLVFVPVLHDEHLYCVCFNLRDNKVDVLDNSIADVSFKGKYNERPEKLVRSLFYKLQMSFVNILKHKCLMIA</sequence>
<evidence type="ECO:0000313" key="2">
    <source>
        <dbReference type="Proteomes" id="UP000215914"/>
    </source>
</evidence>
<dbReference type="InterPro" id="IPR038765">
    <property type="entry name" value="Papain-like_cys_pep_sf"/>
</dbReference>
<evidence type="ECO:0000313" key="1">
    <source>
        <dbReference type="EMBL" id="KAF5754742.1"/>
    </source>
</evidence>
<protein>
    <submittedName>
        <fullName evidence="1">Papain-like cysteine peptidase superfamily</fullName>
    </submittedName>
</protein>
<accession>A0A9K3DIH6</accession>
<keyword evidence="2" id="KW-1185">Reference proteome</keyword>
<reference evidence="1" key="2">
    <citation type="submission" date="2020-06" db="EMBL/GenBank/DDBJ databases">
        <title>Helianthus annuus Genome sequencing and assembly Release 2.</title>
        <authorList>
            <person name="Gouzy J."/>
            <person name="Langlade N."/>
            <person name="Munos S."/>
        </authorList>
    </citation>
    <scope>NUCLEOTIDE SEQUENCE</scope>
    <source>
        <tissue evidence="1">Leaves</tissue>
    </source>
</reference>
<comment type="caution">
    <text evidence="1">The sequence shown here is derived from an EMBL/GenBank/DDBJ whole genome shotgun (WGS) entry which is preliminary data.</text>
</comment>
<dbReference type="EMBL" id="MNCJ02000332">
    <property type="protein sequence ID" value="KAF5754742.1"/>
    <property type="molecule type" value="Genomic_DNA"/>
</dbReference>
<organism evidence="1 2">
    <name type="scientific">Helianthus annuus</name>
    <name type="common">Common sunflower</name>
    <dbReference type="NCBI Taxonomy" id="4232"/>
    <lineage>
        <taxon>Eukaryota</taxon>
        <taxon>Viridiplantae</taxon>
        <taxon>Streptophyta</taxon>
        <taxon>Embryophyta</taxon>
        <taxon>Tracheophyta</taxon>
        <taxon>Spermatophyta</taxon>
        <taxon>Magnoliopsida</taxon>
        <taxon>eudicotyledons</taxon>
        <taxon>Gunneridae</taxon>
        <taxon>Pentapetalae</taxon>
        <taxon>asterids</taxon>
        <taxon>campanulids</taxon>
        <taxon>Asterales</taxon>
        <taxon>Asteraceae</taxon>
        <taxon>Asteroideae</taxon>
        <taxon>Heliantheae alliance</taxon>
        <taxon>Heliantheae</taxon>
        <taxon>Helianthus</taxon>
    </lineage>
</organism>
<name>A0A9K3DIH6_HELAN</name>
<reference evidence="1" key="1">
    <citation type="journal article" date="2017" name="Nature">
        <title>The sunflower genome provides insights into oil metabolism, flowering and Asterid evolution.</title>
        <authorList>
            <person name="Badouin H."/>
            <person name="Gouzy J."/>
            <person name="Grassa C.J."/>
            <person name="Murat F."/>
            <person name="Staton S.E."/>
            <person name="Cottret L."/>
            <person name="Lelandais-Briere C."/>
            <person name="Owens G.L."/>
            <person name="Carrere S."/>
            <person name="Mayjonade B."/>
            <person name="Legrand L."/>
            <person name="Gill N."/>
            <person name="Kane N.C."/>
            <person name="Bowers J.E."/>
            <person name="Hubner S."/>
            <person name="Bellec A."/>
            <person name="Berard A."/>
            <person name="Berges H."/>
            <person name="Blanchet N."/>
            <person name="Boniface M.C."/>
            <person name="Brunel D."/>
            <person name="Catrice O."/>
            <person name="Chaidir N."/>
            <person name="Claudel C."/>
            <person name="Donnadieu C."/>
            <person name="Faraut T."/>
            <person name="Fievet G."/>
            <person name="Helmstetter N."/>
            <person name="King M."/>
            <person name="Knapp S.J."/>
            <person name="Lai Z."/>
            <person name="Le Paslier M.C."/>
            <person name="Lippi Y."/>
            <person name="Lorenzon L."/>
            <person name="Mandel J.R."/>
            <person name="Marage G."/>
            <person name="Marchand G."/>
            <person name="Marquand E."/>
            <person name="Bret-Mestries E."/>
            <person name="Morien E."/>
            <person name="Nambeesan S."/>
            <person name="Nguyen T."/>
            <person name="Pegot-Espagnet P."/>
            <person name="Pouilly N."/>
            <person name="Raftis F."/>
            <person name="Sallet E."/>
            <person name="Schiex T."/>
            <person name="Thomas J."/>
            <person name="Vandecasteele C."/>
            <person name="Vares D."/>
            <person name="Vear F."/>
            <person name="Vautrin S."/>
            <person name="Crespi M."/>
            <person name="Mangin B."/>
            <person name="Burke J.M."/>
            <person name="Salse J."/>
            <person name="Munos S."/>
            <person name="Vincourt P."/>
            <person name="Rieseberg L.H."/>
            <person name="Langlade N.B."/>
        </authorList>
    </citation>
    <scope>NUCLEOTIDE SEQUENCE</scope>
    <source>
        <tissue evidence="1">Leaves</tissue>
    </source>
</reference>
<proteinExistence type="predicted"/>
<dbReference type="Gene3D" id="3.40.395.10">
    <property type="entry name" value="Adenoviral Proteinase, Chain A"/>
    <property type="match status" value="1"/>
</dbReference>
<gene>
    <name evidence="1" type="ORF">HanXRQr2_Chr17g0794701</name>
</gene>
<dbReference type="Proteomes" id="UP000215914">
    <property type="component" value="Unassembled WGS sequence"/>
</dbReference>
<dbReference type="Gramene" id="mRNA:HanXRQr2_Chr17g0794701">
    <property type="protein sequence ID" value="mRNA:HanXRQr2_Chr17g0794701"/>
    <property type="gene ID" value="HanXRQr2_Chr17g0794701"/>
</dbReference>
<dbReference type="SUPFAM" id="SSF54001">
    <property type="entry name" value="Cysteine proteinases"/>
    <property type="match status" value="1"/>
</dbReference>